<protein>
    <recommendedName>
        <fullName evidence="7">Metallo-beta-lactamase domain-containing protein</fullName>
    </recommendedName>
</protein>
<comment type="similarity">
    <text evidence="2">Belongs to the DNA repair metallo-beta-lactamase (DRMBL) family.</text>
</comment>
<dbReference type="GO" id="GO:0036297">
    <property type="term" value="P:interstrand cross-link repair"/>
    <property type="evidence" value="ECO:0007669"/>
    <property type="project" value="TreeGrafter"/>
</dbReference>
<comment type="subcellular location">
    <subcellularLocation>
        <location evidence="1">Nucleus</location>
    </subcellularLocation>
</comment>
<dbReference type="Pfam" id="PF07522">
    <property type="entry name" value="DRMBL"/>
    <property type="match status" value="1"/>
</dbReference>
<dbReference type="GO" id="GO:0003684">
    <property type="term" value="F:damaged DNA binding"/>
    <property type="evidence" value="ECO:0007669"/>
    <property type="project" value="TreeGrafter"/>
</dbReference>
<proteinExistence type="inferred from homology"/>
<feature type="non-terminal residue" evidence="8">
    <location>
        <position position="799"/>
    </location>
</feature>
<keyword evidence="4" id="KW-0234">DNA repair</keyword>
<dbReference type="GO" id="GO:0035312">
    <property type="term" value="F:5'-3' DNA exonuclease activity"/>
    <property type="evidence" value="ECO:0007669"/>
    <property type="project" value="TreeGrafter"/>
</dbReference>
<dbReference type="GO" id="GO:0005634">
    <property type="term" value="C:nucleus"/>
    <property type="evidence" value="ECO:0007669"/>
    <property type="project" value="UniProtKB-SubCell"/>
</dbReference>
<evidence type="ECO:0000256" key="4">
    <source>
        <dbReference type="ARBA" id="ARBA00023204"/>
    </source>
</evidence>
<dbReference type="InterPro" id="IPR036866">
    <property type="entry name" value="RibonucZ/Hydroxyglut_hydro"/>
</dbReference>
<dbReference type="OrthoDB" id="262529at2759"/>
<feature type="region of interest" description="Disordered" evidence="6">
    <location>
        <begin position="347"/>
        <end position="421"/>
    </location>
</feature>
<dbReference type="PANTHER" id="PTHR23240">
    <property type="entry name" value="DNA CROSS-LINK REPAIR PROTEIN PSO2/SNM1-RELATED"/>
    <property type="match status" value="1"/>
</dbReference>
<dbReference type="GO" id="GO:0031123">
    <property type="term" value="P:RNA 3'-end processing"/>
    <property type="evidence" value="ECO:0007669"/>
    <property type="project" value="UniProtKB-ARBA"/>
</dbReference>
<organism evidence="8 9">
    <name type="scientific">Brenthis ino</name>
    <name type="common">lesser marbled fritillary</name>
    <dbReference type="NCBI Taxonomy" id="405034"/>
    <lineage>
        <taxon>Eukaryota</taxon>
        <taxon>Metazoa</taxon>
        <taxon>Ecdysozoa</taxon>
        <taxon>Arthropoda</taxon>
        <taxon>Hexapoda</taxon>
        <taxon>Insecta</taxon>
        <taxon>Pterygota</taxon>
        <taxon>Neoptera</taxon>
        <taxon>Endopterygota</taxon>
        <taxon>Lepidoptera</taxon>
        <taxon>Glossata</taxon>
        <taxon>Ditrysia</taxon>
        <taxon>Papilionoidea</taxon>
        <taxon>Nymphalidae</taxon>
        <taxon>Heliconiinae</taxon>
        <taxon>Argynnini</taxon>
        <taxon>Brenthis</taxon>
    </lineage>
</organism>
<evidence type="ECO:0000313" key="9">
    <source>
        <dbReference type="Proteomes" id="UP000838878"/>
    </source>
</evidence>
<keyword evidence="9" id="KW-1185">Reference proteome</keyword>
<dbReference type="SMART" id="SM00849">
    <property type="entry name" value="Lactamase_B"/>
    <property type="match status" value="1"/>
</dbReference>
<evidence type="ECO:0000256" key="3">
    <source>
        <dbReference type="ARBA" id="ARBA00022763"/>
    </source>
</evidence>
<evidence type="ECO:0000313" key="8">
    <source>
        <dbReference type="EMBL" id="CAH0713604.1"/>
    </source>
</evidence>
<gene>
    <name evidence="8" type="ORF">BINO364_LOCUS749</name>
</gene>
<accession>A0A8J9XZP7</accession>
<dbReference type="Pfam" id="PF12706">
    <property type="entry name" value="Lactamase_B_2"/>
    <property type="match status" value="1"/>
</dbReference>
<dbReference type="Gene3D" id="3.40.50.12650">
    <property type="match status" value="1"/>
</dbReference>
<evidence type="ECO:0000256" key="5">
    <source>
        <dbReference type="ARBA" id="ARBA00023242"/>
    </source>
</evidence>
<dbReference type="InterPro" id="IPR001279">
    <property type="entry name" value="Metallo-B-lactamas"/>
</dbReference>
<evidence type="ECO:0000256" key="6">
    <source>
        <dbReference type="SAM" id="MobiDB-lite"/>
    </source>
</evidence>
<dbReference type="AlphaFoldDB" id="A0A8J9XZP7"/>
<feature type="domain" description="Metallo-beta-lactamase" evidence="7">
    <location>
        <begin position="438"/>
        <end position="587"/>
    </location>
</feature>
<dbReference type="Gene3D" id="3.60.15.10">
    <property type="entry name" value="Ribonuclease Z/Hydroxyacylglutathione hydrolase-like"/>
    <property type="match status" value="1"/>
</dbReference>
<dbReference type="InterPro" id="IPR011084">
    <property type="entry name" value="DRMBL"/>
</dbReference>
<dbReference type="SUPFAM" id="SSF56281">
    <property type="entry name" value="Metallo-hydrolase/oxidoreductase"/>
    <property type="match status" value="1"/>
</dbReference>
<dbReference type="EMBL" id="OV170221">
    <property type="protein sequence ID" value="CAH0713604.1"/>
    <property type="molecule type" value="Genomic_DNA"/>
</dbReference>
<dbReference type="GO" id="GO:0006303">
    <property type="term" value="P:double-strand break repair via nonhomologous end joining"/>
    <property type="evidence" value="ECO:0007669"/>
    <property type="project" value="TreeGrafter"/>
</dbReference>
<evidence type="ECO:0000256" key="1">
    <source>
        <dbReference type="ARBA" id="ARBA00004123"/>
    </source>
</evidence>
<reference evidence="8" key="1">
    <citation type="submission" date="2021-12" db="EMBL/GenBank/DDBJ databases">
        <authorList>
            <person name="Martin H S."/>
        </authorList>
    </citation>
    <scope>NUCLEOTIDE SEQUENCE</scope>
</reference>
<sequence>MNENDNINNYIPSLLNPRTIRNENISFTQYSIISTSSLSLKKKFTNNIKIKENKVYRHKKENVNVDNITATKDKNIFISDKSNGNHSLGTSAIEDLIFKDNINETSPINIDEYKSYKEVYDNICNGNKNSSLKYKSFVNNSSVTYSKTADKHDSYKVKSPVSLSFGISNCKNIYVYSEKSTLKGVSFQVNENDINVDCELSEGSQLSQITIGNMSNMSEPLFSPLKRKSVAVNLEIKKMKLAATDKNTESKVLFLNTNANEKLVYVIEQPLNYKLLKRTIIDKNKSIDSIRKTKTVFRHEINGKSIKLKQLSLDSYFQCNNRLKTPLKSKLGDSQVWHNEYKVKLDNNDKQDMSKNSVQSDAIRRTPNKLNRNDSKSPQSHKTLPKLDIQPMFSEDKRASSSRSKKGSTGSHSPRKNMDSIQLNQLLDTKSNRASIVARNVPHFKIVAGTHFAVDAFSYGEIPNVKHYFLTHFHSDHYLGLRKTFNKVLYCSKITANLCKSRLGVNPKCINIIDVDETIKIDGVEITAVDANHCPGAIMLVFTLPNGKTLLHTGDFRATPAMESYPVFWNKDIHTIYLDTTYCNPRYDFPTQEQCIDMAIHLLRLKKTAVEDAGRQFSSVLIVCGTYTIGKEKFYEGVSRRVGCAVWACPEKARVLSAARAAPAAAAPAAAAACQLHVVPMRDLTHDTLRSYLNSLNGVFTEVVAFKPSGWENGKNSFIEKDCVTIHGIPYSEHSSFSELVRFVKFLRPKQVVPTVHISGGIESVQEYFRPFKLVNKDEIQCKNKVTDYFTVQTRQPVT</sequence>
<dbReference type="Proteomes" id="UP000838878">
    <property type="component" value="Chromosome 1"/>
</dbReference>
<keyword evidence="3" id="KW-0227">DNA damage</keyword>
<dbReference type="CDD" id="cd16273">
    <property type="entry name" value="SNM1A-1C-like_MBL-fold"/>
    <property type="match status" value="1"/>
</dbReference>
<dbReference type="FunFam" id="3.60.15.10:FF:000010">
    <property type="entry name" value="DNA cross-link repair 1A"/>
    <property type="match status" value="1"/>
</dbReference>
<evidence type="ECO:0000256" key="2">
    <source>
        <dbReference type="ARBA" id="ARBA00010304"/>
    </source>
</evidence>
<name>A0A8J9XZP7_9NEOP</name>
<dbReference type="PANTHER" id="PTHR23240:SF6">
    <property type="entry name" value="DNA CROSS-LINK REPAIR 1A PROTEIN"/>
    <property type="match status" value="1"/>
</dbReference>
<keyword evidence="5" id="KW-0539">Nucleus</keyword>
<evidence type="ECO:0000259" key="7">
    <source>
        <dbReference type="SMART" id="SM00849"/>
    </source>
</evidence>